<dbReference type="RefSeq" id="WP_081145441.1">
    <property type="nucleotide sequence ID" value="NZ_LVYD01000002.1"/>
</dbReference>
<gene>
    <name evidence="3" type="ORF">A3860_13525</name>
</gene>
<dbReference type="AlphaFoldDB" id="A0A1V9G765"/>
<proteinExistence type="predicted"/>
<dbReference type="Proteomes" id="UP000192796">
    <property type="component" value="Unassembled WGS sequence"/>
</dbReference>
<keyword evidence="2" id="KW-0732">Signal</keyword>
<name>A0A1V9G765_9BACT</name>
<keyword evidence="1" id="KW-0175">Coiled coil</keyword>
<keyword evidence="4" id="KW-1185">Reference proteome</keyword>
<evidence type="ECO:0000256" key="2">
    <source>
        <dbReference type="SAM" id="SignalP"/>
    </source>
</evidence>
<dbReference type="SUPFAM" id="SSF46579">
    <property type="entry name" value="Prefoldin"/>
    <property type="match status" value="1"/>
</dbReference>
<feature type="coiled-coil region" evidence="1">
    <location>
        <begin position="40"/>
        <end position="81"/>
    </location>
</feature>
<evidence type="ECO:0000313" key="3">
    <source>
        <dbReference type="EMBL" id="OQP66501.1"/>
    </source>
</evidence>
<dbReference type="Gene3D" id="1.20.5.340">
    <property type="match status" value="1"/>
</dbReference>
<feature type="chain" id="PRO_5012235481" evidence="2">
    <location>
        <begin position="24"/>
        <end position="162"/>
    </location>
</feature>
<evidence type="ECO:0000313" key="4">
    <source>
        <dbReference type="Proteomes" id="UP000192796"/>
    </source>
</evidence>
<dbReference type="EMBL" id="LVYD01000002">
    <property type="protein sequence ID" value="OQP66501.1"/>
    <property type="molecule type" value="Genomic_DNA"/>
</dbReference>
<organism evidence="3 4">
    <name type="scientific">Niastella vici</name>
    <dbReference type="NCBI Taxonomy" id="1703345"/>
    <lineage>
        <taxon>Bacteria</taxon>
        <taxon>Pseudomonadati</taxon>
        <taxon>Bacteroidota</taxon>
        <taxon>Chitinophagia</taxon>
        <taxon>Chitinophagales</taxon>
        <taxon>Chitinophagaceae</taxon>
        <taxon>Niastella</taxon>
    </lineage>
</organism>
<dbReference type="STRING" id="1703345.A3860_13525"/>
<accession>A0A1V9G765</accession>
<comment type="caution">
    <text evidence="3">The sequence shown here is derived from an EMBL/GenBank/DDBJ whole genome shotgun (WGS) entry which is preliminary data.</text>
</comment>
<evidence type="ECO:0000256" key="1">
    <source>
        <dbReference type="SAM" id="Coils"/>
    </source>
</evidence>
<protein>
    <submittedName>
        <fullName evidence="3">Uncharacterized protein</fullName>
    </submittedName>
</protein>
<feature type="signal peptide" evidence="2">
    <location>
        <begin position="1"/>
        <end position="23"/>
    </location>
</feature>
<reference evidence="3 4" key="1">
    <citation type="submission" date="2016-03" db="EMBL/GenBank/DDBJ databases">
        <title>Niastella vici sp. nov., isolated from farmland soil.</title>
        <authorList>
            <person name="Chen L."/>
            <person name="Wang D."/>
            <person name="Yang S."/>
            <person name="Wang G."/>
        </authorList>
    </citation>
    <scope>NUCLEOTIDE SEQUENCE [LARGE SCALE GENOMIC DNA]</scope>
    <source>
        <strain evidence="3 4">DJ57</strain>
    </source>
</reference>
<sequence length="162" mass="17960">MKRNLTLLFLLVFAFTTHTIAQAPNPRLQTNANDIKTPTIMDLLARINKLEEENSKLKKDLEEMKTNYTTLNNSIDGIKKDNGSQTFLIKGLDNSLTTLNTNLTTLKTDLNTLKTSFGTHFHKIKGGFSAGSEDGFAMHLLRSGNSLINDVETFKTTGGPIQ</sequence>